<organism evidence="2 3">
    <name type="scientific">Jaapia argillacea MUCL 33604</name>
    <dbReference type="NCBI Taxonomy" id="933084"/>
    <lineage>
        <taxon>Eukaryota</taxon>
        <taxon>Fungi</taxon>
        <taxon>Dikarya</taxon>
        <taxon>Basidiomycota</taxon>
        <taxon>Agaricomycotina</taxon>
        <taxon>Agaricomycetes</taxon>
        <taxon>Agaricomycetidae</taxon>
        <taxon>Jaapiales</taxon>
        <taxon>Jaapiaceae</taxon>
        <taxon>Jaapia</taxon>
    </lineage>
</organism>
<keyword evidence="1" id="KW-1133">Transmembrane helix</keyword>
<gene>
    <name evidence="2" type="ORF">JAAARDRAFT_406266</name>
</gene>
<protein>
    <submittedName>
        <fullName evidence="2">Uncharacterized protein</fullName>
    </submittedName>
</protein>
<dbReference type="AlphaFoldDB" id="A0A067PVL2"/>
<keyword evidence="1" id="KW-0812">Transmembrane</keyword>
<sequence length="105" mass="11807">MIDRDSTPLSSKYPRSKNQCTSSWMAVFGPICFLGLLRLRSWIRMVGKYLIGGIVMDRLLGNKTRFLACFCRLQYWCNAAIALLYHIVGLATYSTGANSCKFASP</sequence>
<accession>A0A067PVL2</accession>
<reference evidence="3" key="1">
    <citation type="journal article" date="2014" name="Proc. Natl. Acad. Sci. U.S.A.">
        <title>Extensive sampling of basidiomycete genomes demonstrates inadequacy of the white-rot/brown-rot paradigm for wood decay fungi.</title>
        <authorList>
            <person name="Riley R."/>
            <person name="Salamov A.A."/>
            <person name="Brown D.W."/>
            <person name="Nagy L.G."/>
            <person name="Floudas D."/>
            <person name="Held B.W."/>
            <person name="Levasseur A."/>
            <person name="Lombard V."/>
            <person name="Morin E."/>
            <person name="Otillar R."/>
            <person name="Lindquist E.A."/>
            <person name="Sun H."/>
            <person name="LaButti K.M."/>
            <person name="Schmutz J."/>
            <person name="Jabbour D."/>
            <person name="Luo H."/>
            <person name="Baker S.E."/>
            <person name="Pisabarro A.G."/>
            <person name="Walton J.D."/>
            <person name="Blanchette R.A."/>
            <person name="Henrissat B."/>
            <person name="Martin F."/>
            <person name="Cullen D."/>
            <person name="Hibbett D.S."/>
            <person name="Grigoriev I.V."/>
        </authorList>
    </citation>
    <scope>NUCLEOTIDE SEQUENCE [LARGE SCALE GENOMIC DNA]</scope>
    <source>
        <strain evidence="3">MUCL 33604</strain>
    </source>
</reference>
<proteinExistence type="predicted"/>
<feature type="transmembrane region" description="Helical" evidence="1">
    <location>
        <begin position="22"/>
        <end position="39"/>
    </location>
</feature>
<dbReference type="InParanoid" id="A0A067PVL2"/>
<dbReference type="EMBL" id="KL197729">
    <property type="protein sequence ID" value="KDQ54366.1"/>
    <property type="molecule type" value="Genomic_DNA"/>
</dbReference>
<dbReference type="Proteomes" id="UP000027265">
    <property type="component" value="Unassembled WGS sequence"/>
</dbReference>
<name>A0A067PVL2_9AGAM</name>
<keyword evidence="1" id="KW-0472">Membrane</keyword>
<evidence type="ECO:0000256" key="1">
    <source>
        <dbReference type="SAM" id="Phobius"/>
    </source>
</evidence>
<dbReference type="HOGENOM" id="CLU_2236987_0_0_1"/>
<keyword evidence="3" id="KW-1185">Reference proteome</keyword>
<evidence type="ECO:0000313" key="3">
    <source>
        <dbReference type="Proteomes" id="UP000027265"/>
    </source>
</evidence>
<evidence type="ECO:0000313" key="2">
    <source>
        <dbReference type="EMBL" id="KDQ54366.1"/>
    </source>
</evidence>